<reference evidence="8 9" key="1">
    <citation type="journal article" date="2012" name="Sci. Rep.">
        <title>Genomic perspectives on the evolution of fungal entomopathogenicity in Beauveria bassiana.</title>
        <authorList>
            <person name="Xiao G."/>
            <person name="Ying S.H."/>
            <person name="Zheng P."/>
            <person name="Wang Z.L."/>
            <person name="Zhang S."/>
            <person name="Xie X.Q."/>
            <person name="Shang Y."/>
            <person name="St Leger R.J."/>
            <person name="Zhao G.P."/>
            <person name="Wang C."/>
            <person name="Feng M.G."/>
        </authorList>
    </citation>
    <scope>NUCLEOTIDE SEQUENCE [LARGE SCALE GENOMIC DNA]</scope>
    <source>
        <strain evidence="8 9">ARSEF 2860</strain>
    </source>
</reference>
<keyword evidence="9" id="KW-1185">Reference proteome</keyword>
<feature type="domain" description="Major facilitator superfamily (MFS) profile" evidence="7">
    <location>
        <begin position="87"/>
        <end position="551"/>
    </location>
</feature>
<comment type="subcellular location">
    <subcellularLocation>
        <location evidence="1">Membrane</location>
        <topology evidence="1">Multi-pass membrane protein</topology>
    </subcellularLocation>
</comment>
<dbReference type="AlphaFoldDB" id="J4UH72"/>
<dbReference type="InParanoid" id="J4UH72"/>
<keyword evidence="2 6" id="KW-0812">Transmembrane</keyword>
<dbReference type="GO" id="GO:0022857">
    <property type="term" value="F:transmembrane transporter activity"/>
    <property type="evidence" value="ECO:0007669"/>
    <property type="project" value="InterPro"/>
</dbReference>
<dbReference type="GeneID" id="19891548"/>
<evidence type="ECO:0000256" key="5">
    <source>
        <dbReference type="SAM" id="MobiDB-lite"/>
    </source>
</evidence>
<dbReference type="PANTHER" id="PTHR42718">
    <property type="entry name" value="MAJOR FACILITATOR SUPERFAMILY MULTIDRUG TRANSPORTER MFSC"/>
    <property type="match status" value="1"/>
</dbReference>
<feature type="transmembrane region" description="Helical" evidence="6">
    <location>
        <begin position="439"/>
        <end position="464"/>
    </location>
</feature>
<accession>J4UH72</accession>
<feature type="transmembrane region" description="Helical" evidence="6">
    <location>
        <begin position="156"/>
        <end position="173"/>
    </location>
</feature>
<feature type="transmembrane region" description="Helical" evidence="6">
    <location>
        <begin position="280"/>
        <end position="299"/>
    </location>
</feature>
<evidence type="ECO:0000256" key="4">
    <source>
        <dbReference type="ARBA" id="ARBA00023136"/>
    </source>
</evidence>
<evidence type="ECO:0000259" key="7">
    <source>
        <dbReference type="PROSITE" id="PS50850"/>
    </source>
</evidence>
<dbReference type="OrthoDB" id="440755at2759"/>
<dbReference type="RefSeq" id="XP_008601855.1">
    <property type="nucleotide sequence ID" value="XM_008603633.1"/>
</dbReference>
<feature type="transmembrane region" description="Helical" evidence="6">
    <location>
        <begin position="246"/>
        <end position="268"/>
    </location>
</feature>
<dbReference type="SUPFAM" id="SSF103473">
    <property type="entry name" value="MFS general substrate transporter"/>
    <property type="match status" value="1"/>
</dbReference>
<protein>
    <submittedName>
        <fullName evidence="8">Efflux pump antibiotic resistance protein</fullName>
    </submittedName>
</protein>
<keyword evidence="4 6" id="KW-0472">Membrane</keyword>
<sequence length="567" mass="59808">MASQTVVQPPGEGYTTSPSHPRSRDADSLRPKWTDRVGHKGVNSPVAPSEPAVLLDASEARPAGPSAVFDVIEPVLTTGVSDGTRVIIITLFITANLVQFISNFITLSGGITLTHALGRETGPGKANWMAASYSITQSTFVLVSGRLGAIYGHHRLSLIGLGMFGIFSIVNGFCRSFASFVAVRALSGIGGGIYMPNAITALGLMVPPGPTRTLLYGIFAAAPPLGGLVGALFAGLCAEWEGMWSWTVLFGALGVISVASCIFLAVILPEERPVDPKGKLDTFGACLGLSGLLLFNIAWSQAPAIGWSMPSEIAILTVSVVVFVGFLFWEHRVASAPIMPLHIFRAPTFLAMIFVVLFSYMSFGIALWYSISWQQTLRQLSVLQIAVNLIPFGLGSTAAVGLAAYLLPRVEAKLVMAVGVVAVIGASLLLATMPMQQTYWAQVFPAMLLCGCCPDFVYLAAQVIASNSVTRKHQGIASSLVGTLNLYGISLGLGFAGTIEVEVAKKSKSPLLGAAATMESIMSGFKAALYFSAALAAVGLLLDFAFVRVPKVDRQGWGDEDGEDPSL</sequence>
<feature type="transmembrane region" description="Helical" evidence="6">
    <location>
        <begin position="126"/>
        <end position="144"/>
    </location>
</feature>
<feature type="transmembrane region" description="Helical" evidence="6">
    <location>
        <begin position="86"/>
        <end position="106"/>
    </location>
</feature>
<feature type="transmembrane region" description="Helical" evidence="6">
    <location>
        <begin position="213"/>
        <end position="234"/>
    </location>
</feature>
<proteinExistence type="predicted"/>
<feature type="transmembrane region" description="Helical" evidence="6">
    <location>
        <begin position="476"/>
        <end position="499"/>
    </location>
</feature>
<feature type="transmembrane region" description="Helical" evidence="6">
    <location>
        <begin position="349"/>
        <end position="371"/>
    </location>
</feature>
<feature type="transmembrane region" description="Helical" evidence="6">
    <location>
        <begin position="185"/>
        <end position="206"/>
    </location>
</feature>
<dbReference type="Pfam" id="PF07690">
    <property type="entry name" value="MFS_1"/>
    <property type="match status" value="1"/>
</dbReference>
<dbReference type="PROSITE" id="PS50850">
    <property type="entry name" value="MFS"/>
    <property type="match status" value="1"/>
</dbReference>
<dbReference type="Proteomes" id="UP000002762">
    <property type="component" value="Unassembled WGS sequence"/>
</dbReference>
<evidence type="ECO:0000256" key="3">
    <source>
        <dbReference type="ARBA" id="ARBA00022989"/>
    </source>
</evidence>
<dbReference type="HOGENOM" id="CLU_000960_27_4_1"/>
<feature type="transmembrane region" description="Helical" evidence="6">
    <location>
        <begin position="305"/>
        <end position="329"/>
    </location>
</feature>
<gene>
    <name evidence="8" type="ORF">BBA_08536</name>
</gene>
<evidence type="ECO:0000313" key="9">
    <source>
        <dbReference type="Proteomes" id="UP000002762"/>
    </source>
</evidence>
<feature type="transmembrane region" description="Helical" evidence="6">
    <location>
        <begin position="414"/>
        <end position="433"/>
    </location>
</feature>
<feature type="region of interest" description="Disordered" evidence="5">
    <location>
        <begin position="1"/>
        <end position="48"/>
    </location>
</feature>
<organism evidence="8 9">
    <name type="scientific">Beauveria bassiana (strain ARSEF 2860)</name>
    <name type="common">White muscardine disease fungus</name>
    <name type="synonym">Tritirachium shiotae</name>
    <dbReference type="NCBI Taxonomy" id="655819"/>
    <lineage>
        <taxon>Eukaryota</taxon>
        <taxon>Fungi</taxon>
        <taxon>Dikarya</taxon>
        <taxon>Ascomycota</taxon>
        <taxon>Pezizomycotina</taxon>
        <taxon>Sordariomycetes</taxon>
        <taxon>Hypocreomycetidae</taxon>
        <taxon>Hypocreales</taxon>
        <taxon>Cordycipitaceae</taxon>
        <taxon>Beauveria</taxon>
    </lineage>
</organism>
<name>J4UH72_BEAB2</name>
<feature type="compositionally biased region" description="Basic and acidic residues" evidence="5">
    <location>
        <begin position="22"/>
        <end position="38"/>
    </location>
</feature>
<feature type="transmembrane region" description="Helical" evidence="6">
    <location>
        <begin position="527"/>
        <end position="547"/>
    </location>
</feature>
<evidence type="ECO:0000256" key="1">
    <source>
        <dbReference type="ARBA" id="ARBA00004141"/>
    </source>
</evidence>
<evidence type="ECO:0000256" key="2">
    <source>
        <dbReference type="ARBA" id="ARBA00022692"/>
    </source>
</evidence>
<evidence type="ECO:0000256" key="6">
    <source>
        <dbReference type="SAM" id="Phobius"/>
    </source>
</evidence>
<keyword evidence="3 6" id="KW-1133">Transmembrane helix</keyword>
<dbReference type="Gene3D" id="1.20.1250.20">
    <property type="entry name" value="MFS general substrate transporter like domains"/>
    <property type="match status" value="2"/>
</dbReference>
<dbReference type="GO" id="GO:0016020">
    <property type="term" value="C:membrane"/>
    <property type="evidence" value="ECO:0007669"/>
    <property type="project" value="UniProtKB-SubCell"/>
</dbReference>
<dbReference type="PANTHER" id="PTHR42718:SF41">
    <property type="entry name" value="MFS TRANSPORTER OF UNKOWN SPECIFICITY (AFU_ORTHOLOGUE AFUA_5G09940)-RELATED"/>
    <property type="match status" value="1"/>
</dbReference>
<dbReference type="EMBL" id="JH725185">
    <property type="protein sequence ID" value="EJP62452.1"/>
    <property type="molecule type" value="Genomic_DNA"/>
</dbReference>
<feature type="transmembrane region" description="Helical" evidence="6">
    <location>
        <begin position="383"/>
        <end position="407"/>
    </location>
</feature>
<dbReference type="InterPro" id="IPR036259">
    <property type="entry name" value="MFS_trans_sf"/>
</dbReference>
<dbReference type="InterPro" id="IPR011701">
    <property type="entry name" value="MFS"/>
</dbReference>
<dbReference type="InterPro" id="IPR020846">
    <property type="entry name" value="MFS_dom"/>
</dbReference>
<evidence type="ECO:0000313" key="8">
    <source>
        <dbReference type="EMBL" id="EJP62452.1"/>
    </source>
</evidence>